<evidence type="ECO:0000259" key="3">
    <source>
        <dbReference type="Pfam" id="PF16751"/>
    </source>
</evidence>
<evidence type="ECO:0000256" key="2">
    <source>
        <dbReference type="SAM" id="Phobius"/>
    </source>
</evidence>
<organism evidence="4 5">
    <name type="scientific">Tsukamurella soli</name>
    <dbReference type="NCBI Taxonomy" id="644556"/>
    <lineage>
        <taxon>Bacteria</taxon>
        <taxon>Bacillati</taxon>
        <taxon>Actinomycetota</taxon>
        <taxon>Actinomycetes</taxon>
        <taxon>Mycobacteriales</taxon>
        <taxon>Tsukamurellaceae</taxon>
        <taxon>Tsukamurella</taxon>
    </lineage>
</organism>
<feature type="compositionally biased region" description="Polar residues" evidence="1">
    <location>
        <begin position="269"/>
        <end position="287"/>
    </location>
</feature>
<dbReference type="Proteomes" id="UP001500635">
    <property type="component" value="Unassembled WGS sequence"/>
</dbReference>
<sequence length="370" mass="38418">MRPDGRTESFRAADTGFVDRVRDDGRPDIAAVRRDDELLDAVAGGGAVATDTHAEYELASLLAQWRDEIVTAPIAQRPTLEEVLAAPSTARRSPARRFQLVAGAAAAFIAVVVGALVFVQRSNPGDPLWNVKSVMFAQQASQTLVTSEAKAQLNQASAALQTGDRAGVATALAQVRAKVDTVRDPKVRAALEQQARTLAAAAGLPTDTPTAVAQLPSILAQSSTQRPDRGRTPTSPGASAANVPDRGHHPPVDVRAPVHPRHPPVDRPTSPTQSTVTAPPGETTATQVPPIEQPVTTAPPDRDTGEQPTQVGTPSAPPTHTPSPDLVGGSTGTTGPIGIAPGRDGGIRPPDVPAVPQIPLTTVPVPRPTH</sequence>
<name>A0ABP8KE61_9ACTN</name>
<keyword evidence="2" id="KW-0472">Membrane</keyword>
<comment type="caution">
    <text evidence="4">The sequence shown here is derived from an EMBL/GenBank/DDBJ whole genome shotgun (WGS) entry which is preliminary data.</text>
</comment>
<reference evidence="5" key="1">
    <citation type="journal article" date="2019" name="Int. J. Syst. Evol. Microbiol.">
        <title>The Global Catalogue of Microorganisms (GCM) 10K type strain sequencing project: providing services to taxonomists for standard genome sequencing and annotation.</title>
        <authorList>
            <consortium name="The Broad Institute Genomics Platform"/>
            <consortium name="The Broad Institute Genome Sequencing Center for Infectious Disease"/>
            <person name="Wu L."/>
            <person name="Ma J."/>
        </authorList>
    </citation>
    <scope>NUCLEOTIDE SEQUENCE [LARGE SCALE GENOMIC DNA]</scope>
    <source>
        <strain evidence="5">JCM 17688</strain>
    </source>
</reference>
<accession>A0ABP8KE61</accession>
<feature type="region of interest" description="Disordered" evidence="1">
    <location>
        <begin position="219"/>
        <end position="370"/>
    </location>
</feature>
<protein>
    <recommendedName>
        <fullName evidence="3">Anti-sigma-D factor RsdA sigma factor binding region domain-containing protein</fullName>
    </recommendedName>
</protein>
<proteinExistence type="predicted"/>
<feature type="compositionally biased region" description="Low complexity" evidence="1">
    <location>
        <begin position="333"/>
        <end position="342"/>
    </location>
</feature>
<gene>
    <name evidence="4" type="ORF">GCM10023147_47360</name>
</gene>
<evidence type="ECO:0000313" key="4">
    <source>
        <dbReference type="EMBL" id="GAA4404672.1"/>
    </source>
</evidence>
<evidence type="ECO:0000313" key="5">
    <source>
        <dbReference type="Proteomes" id="UP001500635"/>
    </source>
</evidence>
<dbReference type="EMBL" id="BAABFR010000126">
    <property type="protein sequence ID" value="GAA4404672.1"/>
    <property type="molecule type" value="Genomic_DNA"/>
</dbReference>
<evidence type="ECO:0000256" key="1">
    <source>
        <dbReference type="SAM" id="MobiDB-lite"/>
    </source>
</evidence>
<dbReference type="InterPro" id="IPR031928">
    <property type="entry name" value="RsdA_SigD-bd"/>
</dbReference>
<dbReference type="Gene3D" id="6.10.250.1300">
    <property type="match status" value="1"/>
</dbReference>
<keyword evidence="5" id="KW-1185">Reference proteome</keyword>
<dbReference type="RefSeq" id="WP_345000859.1">
    <property type="nucleotide sequence ID" value="NZ_BAABFR010000126.1"/>
</dbReference>
<keyword evidence="2" id="KW-1133">Transmembrane helix</keyword>
<feature type="transmembrane region" description="Helical" evidence="2">
    <location>
        <begin position="100"/>
        <end position="119"/>
    </location>
</feature>
<dbReference type="Pfam" id="PF16751">
    <property type="entry name" value="RsdA_SigD_bd"/>
    <property type="match status" value="1"/>
</dbReference>
<keyword evidence="2" id="KW-0812">Transmembrane</keyword>
<feature type="domain" description="Anti-sigma-D factor RsdA sigma factor binding region" evidence="3">
    <location>
        <begin position="28"/>
        <end position="73"/>
    </location>
</feature>